<keyword evidence="3 8" id="KW-0349">Heme</keyword>
<keyword evidence="4 8" id="KW-0479">Metal-binding</keyword>
<dbReference type="GO" id="GO:0020037">
    <property type="term" value="F:heme binding"/>
    <property type="evidence" value="ECO:0007669"/>
    <property type="project" value="InterPro"/>
</dbReference>
<protein>
    <recommendedName>
        <fullName evidence="12">Cytochrome P450 49a1</fullName>
    </recommendedName>
</protein>
<evidence type="ECO:0000256" key="8">
    <source>
        <dbReference type="PIRSR" id="PIRSR602401-1"/>
    </source>
</evidence>
<dbReference type="EMBL" id="NEVH01011885">
    <property type="protein sequence ID" value="PNF31293.1"/>
    <property type="molecule type" value="Genomic_DNA"/>
</dbReference>
<dbReference type="Proteomes" id="UP000235965">
    <property type="component" value="Unassembled WGS sequence"/>
</dbReference>
<feature type="binding site" description="axial binding residue" evidence="8">
    <location>
        <position position="442"/>
    </location>
    <ligand>
        <name>heme</name>
        <dbReference type="ChEBI" id="CHEBI:30413"/>
    </ligand>
    <ligandPart>
        <name>Fe</name>
        <dbReference type="ChEBI" id="CHEBI:18248"/>
    </ligandPart>
</feature>
<dbReference type="PRINTS" id="PR00385">
    <property type="entry name" value="P450"/>
</dbReference>
<dbReference type="InterPro" id="IPR017972">
    <property type="entry name" value="Cyt_P450_CS"/>
</dbReference>
<dbReference type="PANTHER" id="PTHR24279">
    <property type="entry name" value="CYTOCHROME P450"/>
    <property type="match status" value="1"/>
</dbReference>
<dbReference type="Gene3D" id="1.10.630.10">
    <property type="entry name" value="Cytochrome P450"/>
    <property type="match status" value="1"/>
</dbReference>
<keyword evidence="5 9" id="KW-0560">Oxidoreductase</keyword>
<comment type="caution">
    <text evidence="10">The sequence shown here is derived from an EMBL/GenBank/DDBJ whole genome shotgun (WGS) entry which is preliminary data.</text>
</comment>
<dbReference type="PROSITE" id="PS00086">
    <property type="entry name" value="CYTOCHROME_P450"/>
    <property type="match status" value="1"/>
</dbReference>
<evidence type="ECO:0000256" key="9">
    <source>
        <dbReference type="RuleBase" id="RU000461"/>
    </source>
</evidence>
<keyword evidence="6 8" id="KW-0408">Iron</keyword>
<keyword evidence="11" id="KW-1185">Reference proteome</keyword>
<dbReference type="PANTHER" id="PTHR24279:SF120">
    <property type="entry name" value="CYTOCHROME P450"/>
    <property type="match status" value="1"/>
</dbReference>
<dbReference type="InParanoid" id="A0A2J7QRU3"/>
<evidence type="ECO:0000313" key="11">
    <source>
        <dbReference type="Proteomes" id="UP000235965"/>
    </source>
</evidence>
<dbReference type="GO" id="GO:0004497">
    <property type="term" value="F:monooxygenase activity"/>
    <property type="evidence" value="ECO:0007669"/>
    <property type="project" value="UniProtKB-KW"/>
</dbReference>
<dbReference type="GO" id="GO:0005506">
    <property type="term" value="F:iron ion binding"/>
    <property type="evidence" value="ECO:0007669"/>
    <property type="project" value="InterPro"/>
</dbReference>
<evidence type="ECO:0000256" key="7">
    <source>
        <dbReference type="ARBA" id="ARBA00023033"/>
    </source>
</evidence>
<dbReference type="InterPro" id="IPR001128">
    <property type="entry name" value="Cyt_P450"/>
</dbReference>
<dbReference type="OrthoDB" id="3945418at2759"/>
<dbReference type="STRING" id="105785.A0A2J7QRU3"/>
<evidence type="ECO:0000313" key="10">
    <source>
        <dbReference type="EMBL" id="PNF31293.1"/>
    </source>
</evidence>
<gene>
    <name evidence="10" type="ORF">B7P43_G12663</name>
</gene>
<dbReference type="PRINTS" id="PR00463">
    <property type="entry name" value="EP450I"/>
</dbReference>
<proteinExistence type="inferred from homology"/>
<evidence type="ECO:0000256" key="5">
    <source>
        <dbReference type="ARBA" id="ARBA00023002"/>
    </source>
</evidence>
<sequence length="498" mass="56376">MAMLRHAAGSMKYFVNVNSRCTRNCSASTETFSDIPSPQGIWPVIGHAHLFGPTGPYKAERLTEAVMDLSRQLGPVFKLRLSGADSVVTVDADDTRTMFRHEGRHPFRPSFPAVQRYRQKRFGSMGIVPGNGEEWYKFRAAILPLLHPRVVKAYADRHTQVASRFVDYIQMKINETSSETINDICQDLMKFSIEAISVTVPGVQFSSLAAQSIREQDTQNIMNASTDFMEGLYGTLIGLPLWKLYRTRSYRKLESSHEVIYKVLESRLQGMKCRYMDSPEQIASAHPFLAAIFNNPTLEWKDIVMLGMETFLGGIDATATTMAMTFHYLAANPEIQQQAYEKVLRQDSSQEMSFLRACIKETLRLSSTAGANSRFLAKDANIGGYLVPAGTLVYAFNSVTSLDEKYFVEPLKYLPERWLRESSTSKGHPFASLPFGYGPRMCPGQRLAEQEMVILLAEVLRKYHLESADHTPKPVGMVYRMNRVPDRPINLCFRNRRV</sequence>
<evidence type="ECO:0000256" key="6">
    <source>
        <dbReference type="ARBA" id="ARBA00023004"/>
    </source>
</evidence>
<evidence type="ECO:0000256" key="2">
    <source>
        <dbReference type="ARBA" id="ARBA00010617"/>
    </source>
</evidence>
<dbReference type="CDD" id="cd11054">
    <property type="entry name" value="CYP24A1-like"/>
    <property type="match status" value="1"/>
</dbReference>
<comment type="cofactor">
    <cofactor evidence="1 8">
        <name>heme</name>
        <dbReference type="ChEBI" id="CHEBI:30413"/>
    </cofactor>
</comment>
<evidence type="ECO:0000256" key="4">
    <source>
        <dbReference type="ARBA" id="ARBA00022723"/>
    </source>
</evidence>
<accession>A0A2J7QRU3</accession>
<dbReference type="SUPFAM" id="SSF48264">
    <property type="entry name" value="Cytochrome P450"/>
    <property type="match status" value="1"/>
</dbReference>
<dbReference type="AlphaFoldDB" id="A0A2J7QRU3"/>
<dbReference type="InterPro" id="IPR036396">
    <property type="entry name" value="Cyt_P450_sf"/>
</dbReference>
<evidence type="ECO:0000256" key="3">
    <source>
        <dbReference type="ARBA" id="ARBA00022617"/>
    </source>
</evidence>
<dbReference type="Pfam" id="PF00067">
    <property type="entry name" value="p450"/>
    <property type="match status" value="1"/>
</dbReference>
<dbReference type="GO" id="GO:0016705">
    <property type="term" value="F:oxidoreductase activity, acting on paired donors, with incorporation or reduction of molecular oxygen"/>
    <property type="evidence" value="ECO:0007669"/>
    <property type="project" value="InterPro"/>
</dbReference>
<organism evidence="10 11">
    <name type="scientific">Cryptotermes secundus</name>
    <dbReference type="NCBI Taxonomy" id="105785"/>
    <lineage>
        <taxon>Eukaryota</taxon>
        <taxon>Metazoa</taxon>
        <taxon>Ecdysozoa</taxon>
        <taxon>Arthropoda</taxon>
        <taxon>Hexapoda</taxon>
        <taxon>Insecta</taxon>
        <taxon>Pterygota</taxon>
        <taxon>Neoptera</taxon>
        <taxon>Polyneoptera</taxon>
        <taxon>Dictyoptera</taxon>
        <taxon>Blattodea</taxon>
        <taxon>Blattoidea</taxon>
        <taxon>Termitoidae</taxon>
        <taxon>Kalotermitidae</taxon>
        <taxon>Cryptotermitinae</taxon>
        <taxon>Cryptotermes</taxon>
    </lineage>
</organism>
<evidence type="ECO:0000256" key="1">
    <source>
        <dbReference type="ARBA" id="ARBA00001971"/>
    </source>
</evidence>
<dbReference type="InterPro" id="IPR050479">
    <property type="entry name" value="CYP11_CYP27_families"/>
</dbReference>
<reference evidence="10 11" key="1">
    <citation type="submission" date="2017-12" db="EMBL/GenBank/DDBJ databases">
        <title>Hemimetabolous genomes reveal molecular basis of termite eusociality.</title>
        <authorList>
            <person name="Harrison M.C."/>
            <person name="Jongepier E."/>
            <person name="Robertson H.M."/>
            <person name="Arning N."/>
            <person name="Bitard-Feildel T."/>
            <person name="Chao H."/>
            <person name="Childers C.P."/>
            <person name="Dinh H."/>
            <person name="Doddapaneni H."/>
            <person name="Dugan S."/>
            <person name="Gowin J."/>
            <person name="Greiner C."/>
            <person name="Han Y."/>
            <person name="Hu H."/>
            <person name="Hughes D.S.T."/>
            <person name="Huylmans A.-K."/>
            <person name="Kemena C."/>
            <person name="Kremer L.P.M."/>
            <person name="Lee S.L."/>
            <person name="Lopez-Ezquerra A."/>
            <person name="Mallet L."/>
            <person name="Monroy-Kuhn J.M."/>
            <person name="Moser A."/>
            <person name="Murali S.C."/>
            <person name="Muzny D.M."/>
            <person name="Otani S."/>
            <person name="Piulachs M.-D."/>
            <person name="Poelchau M."/>
            <person name="Qu J."/>
            <person name="Schaub F."/>
            <person name="Wada-Katsumata A."/>
            <person name="Worley K.C."/>
            <person name="Xie Q."/>
            <person name="Ylla G."/>
            <person name="Poulsen M."/>
            <person name="Gibbs R.A."/>
            <person name="Schal C."/>
            <person name="Richards S."/>
            <person name="Belles X."/>
            <person name="Korb J."/>
            <person name="Bornberg-Bauer E."/>
        </authorList>
    </citation>
    <scope>NUCLEOTIDE SEQUENCE [LARGE SCALE GENOMIC DNA]</scope>
    <source>
        <tissue evidence="10">Whole body</tissue>
    </source>
</reference>
<evidence type="ECO:0008006" key="12">
    <source>
        <dbReference type="Google" id="ProtNLM"/>
    </source>
</evidence>
<keyword evidence="7 9" id="KW-0503">Monooxygenase</keyword>
<dbReference type="InterPro" id="IPR002401">
    <property type="entry name" value="Cyt_P450_E_grp-I"/>
</dbReference>
<name>A0A2J7QRU3_9NEOP</name>
<comment type="similarity">
    <text evidence="2 9">Belongs to the cytochrome P450 family.</text>
</comment>